<evidence type="ECO:0000313" key="1">
    <source>
        <dbReference type="EMBL" id="MDS1820973.1"/>
    </source>
</evidence>
<dbReference type="AlphaFoldDB" id="A0AAW8PZB8"/>
<gene>
    <name evidence="1" type="ORF">QX249_09915</name>
</gene>
<dbReference type="EMBL" id="JAUHGG010000003">
    <property type="protein sequence ID" value="MDS1820973.1"/>
    <property type="molecule type" value="Genomic_DNA"/>
</dbReference>
<dbReference type="RefSeq" id="WP_311019761.1">
    <property type="nucleotide sequence ID" value="NZ_JAUHGG010000003.1"/>
</dbReference>
<proteinExistence type="predicted"/>
<dbReference type="Proteomes" id="UP001253193">
    <property type="component" value="Unassembled WGS sequence"/>
</dbReference>
<organism evidence="1 2">
    <name type="scientific">Vibrio parahaemolyticus</name>
    <dbReference type="NCBI Taxonomy" id="670"/>
    <lineage>
        <taxon>Bacteria</taxon>
        <taxon>Pseudomonadati</taxon>
        <taxon>Pseudomonadota</taxon>
        <taxon>Gammaproteobacteria</taxon>
        <taxon>Vibrionales</taxon>
        <taxon>Vibrionaceae</taxon>
        <taxon>Vibrio</taxon>
    </lineage>
</organism>
<evidence type="ECO:0000313" key="2">
    <source>
        <dbReference type="Proteomes" id="UP001253193"/>
    </source>
</evidence>
<comment type="caution">
    <text evidence="1">The sequence shown here is derived from an EMBL/GenBank/DDBJ whole genome shotgun (WGS) entry which is preliminary data.</text>
</comment>
<reference evidence="1" key="1">
    <citation type="submission" date="2023-06" db="EMBL/GenBank/DDBJ databases">
        <title>Genomic Diversity of Vibrio spp. and Metagenomic Analysis of Pathogens in Florida Gulf Coastal Waters Following Hurricane Ian.</title>
        <authorList>
            <person name="Brumfield K.D."/>
        </authorList>
    </citation>
    <scope>NUCLEOTIDE SEQUENCE</scope>
    <source>
        <strain evidence="1">WBS2B-138</strain>
    </source>
</reference>
<name>A0AAW8PZB8_VIBPH</name>
<accession>A0AAW8PZB8</accession>
<sequence>MFMQNVAEIVLDNGKTLKEQNMEVEHNFGLGDSVFVSLDSYSLDSLIRDGRDCLARSIIRGLPFYVCGTIRDCDGAPLYDVSLVHLVGNIAHLENFIINKTEMQGVDERIALLRLTKMITLRSLPESALSKAIISKD</sequence>
<protein>
    <submittedName>
        <fullName evidence="1">Uncharacterized protein</fullName>
    </submittedName>
</protein>